<accession>A0A316IJE8</accession>
<proteinExistence type="predicted"/>
<feature type="compositionally biased region" description="Polar residues" evidence="1">
    <location>
        <begin position="7"/>
        <end position="17"/>
    </location>
</feature>
<organism evidence="2 3">
    <name type="scientific">Fulvimonas soli</name>
    <dbReference type="NCBI Taxonomy" id="155197"/>
    <lineage>
        <taxon>Bacteria</taxon>
        <taxon>Pseudomonadati</taxon>
        <taxon>Pseudomonadota</taxon>
        <taxon>Gammaproteobacteria</taxon>
        <taxon>Lysobacterales</taxon>
        <taxon>Rhodanobacteraceae</taxon>
        <taxon>Fulvimonas</taxon>
    </lineage>
</organism>
<feature type="region of interest" description="Disordered" evidence="1">
    <location>
        <begin position="1"/>
        <end position="22"/>
    </location>
</feature>
<reference evidence="2 3" key="1">
    <citation type="submission" date="2018-05" db="EMBL/GenBank/DDBJ databases">
        <title>Genomic Encyclopedia of Type Strains, Phase IV (KMG-IV): sequencing the most valuable type-strain genomes for metagenomic binning, comparative biology and taxonomic classification.</title>
        <authorList>
            <person name="Goeker M."/>
        </authorList>
    </citation>
    <scope>NUCLEOTIDE SEQUENCE [LARGE SCALE GENOMIC DNA]</scope>
    <source>
        <strain evidence="2 3">DSM 14263</strain>
    </source>
</reference>
<keyword evidence="3" id="KW-1185">Reference proteome</keyword>
<sequence length="72" mass="7971">MVDDPKSNGNYGDTQSLRAGMPMATVSRGQVGWHEMQDGQLQFTYPAGALNGSQNQQMQNNLNVEQLNFQQP</sequence>
<name>A0A316IJE8_9GAMM</name>
<gene>
    <name evidence="2" type="ORF">C7456_101246</name>
</gene>
<dbReference type="EMBL" id="QGHC01000001">
    <property type="protein sequence ID" value="PWK92906.1"/>
    <property type="molecule type" value="Genomic_DNA"/>
</dbReference>
<evidence type="ECO:0000256" key="1">
    <source>
        <dbReference type="SAM" id="MobiDB-lite"/>
    </source>
</evidence>
<dbReference type="AlphaFoldDB" id="A0A316IJE8"/>
<comment type="caution">
    <text evidence="2">The sequence shown here is derived from an EMBL/GenBank/DDBJ whole genome shotgun (WGS) entry which is preliminary data.</text>
</comment>
<protein>
    <submittedName>
        <fullName evidence="2">Uncharacterized protein</fullName>
    </submittedName>
</protein>
<evidence type="ECO:0000313" key="2">
    <source>
        <dbReference type="EMBL" id="PWK92906.1"/>
    </source>
</evidence>
<evidence type="ECO:0000313" key="3">
    <source>
        <dbReference type="Proteomes" id="UP000245812"/>
    </source>
</evidence>
<dbReference type="Proteomes" id="UP000245812">
    <property type="component" value="Unassembled WGS sequence"/>
</dbReference>